<dbReference type="PANTHER" id="PTHR10491">
    <property type="entry name" value="DTDP-4-DEHYDRORHAMNOSE REDUCTASE"/>
    <property type="match status" value="1"/>
</dbReference>
<dbReference type="Gene3D" id="3.40.50.720">
    <property type="entry name" value="NAD(P)-binding Rossmann-like Domain"/>
    <property type="match status" value="1"/>
</dbReference>
<feature type="domain" description="RmlD-like substrate binding" evidence="7">
    <location>
        <begin position="1"/>
        <end position="290"/>
    </location>
</feature>
<dbReference type="Proteomes" id="UP001234798">
    <property type="component" value="Chromosome"/>
</dbReference>
<evidence type="ECO:0000313" key="8">
    <source>
        <dbReference type="EMBL" id="WMD19405.1"/>
    </source>
</evidence>
<comment type="catalytic activity">
    <reaction evidence="5 6">
        <text>dTDP-beta-L-rhamnose + NADP(+) = dTDP-4-dehydro-beta-L-rhamnose + NADPH + H(+)</text>
        <dbReference type="Rhea" id="RHEA:21796"/>
        <dbReference type="ChEBI" id="CHEBI:15378"/>
        <dbReference type="ChEBI" id="CHEBI:57510"/>
        <dbReference type="ChEBI" id="CHEBI:57783"/>
        <dbReference type="ChEBI" id="CHEBI:58349"/>
        <dbReference type="ChEBI" id="CHEBI:62830"/>
        <dbReference type="EC" id="1.1.1.133"/>
    </reaction>
</comment>
<protein>
    <recommendedName>
        <fullName evidence="4 6">dTDP-4-dehydrorhamnose reductase</fullName>
        <ecNumber evidence="3 6">1.1.1.133</ecNumber>
    </recommendedName>
</protein>
<dbReference type="CDD" id="cd05254">
    <property type="entry name" value="dTDP_HR_like_SDR_e"/>
    <property type="match status" value="1"/>
</dbReference>
<evidence type="ECO:0000256" key="6">
    <source>
        <dbReference type="RuleBase" id="RU364082"/>
    </source>
</evidence>
<dbReference type="InterPro" id="IPR005913">
    <property type="entry name" value="dTDP_dehydrorham_reduct"/>
</dbReference>
<keyword evidence="9" id="KW-1185">Reference proteome</keyword>
<evidence type="ECO:0000256" key="1">
    <source>
        <dbReference type="ARBA" id="ARBA00004781"/>
    </source>
</evidence>
<comment type="cofactor">
    <cofactor evidence="6">
        <name>Mg(2+)</name>
        <dbReference type="ChEBI" id="CHEBI:18420"/>
    </cofactor>
    <text evidence="6">Binds 1 Mg(2+) ion per monomer.</text>
</comment>
<dbReference type="InterPro" id="IPR036291">
    <property type="entry name" value="NAD(P)-bd_dom_sf"/>
</dbReference>
<evidence type="ECO:0000313" key="9">
    <source>
        <dbReference type="Proteomes" id="UP001234798"/>
    </source>
</evidence>
<proteinExistence type="inferred from homology"/>
<dbReference type="Gene3D" id="3.90.25.10">
    <property type="entry name" value="UDP-galactose 4-epimerase, domain 1"/>
    <property type="match status" value="1"/>
</dbReference>
<dbReference type="RefSeq" id="WP_306941625.1">
    <property type="nucleotide sequence ID" value="NZ_CP132976.1"/>
</dbReference>
<reference evidence="8 9" key="1">
    <citation type="submission" date="2023-08" db="EMBL/GenBank/DDBJ databases">
        <title>Achromobacter seleniivolatilans sp. nov., isolated from seleniferous soil.</title>
        <authorList>
            <person name="Zhang S."/>
            <person name="Li K."/>
            <person name="Peng J."/>
            <person name="Zhao Q."/>
            <person name="Wang H."/>
            <person name="Guo Y."/>
        </authorList>
    </citation>
    <scope>NUCLEOTIDE SEQUENCE [LARGE SCALE GENOMIC DNA]</scope>
    <source>
        <strain evidence="8 9">R39</strain>
    </source>
</reference>
<dbReference type="Pfam" id="PF04321">
    <property type="entry name" value="RmlD_sub_bind"/>
    <property type="match status" value="1"/>
</dbReference>
<dbReference type="EC" id="1.1.1.133" evidence="3 6"/>
<dbReference type="InterPro" id="IPR029903">
    <property type="entry name" value="RmlD-like-bd"/>
</dbReference>
<keyword evidence="6 8" id="KW-0560">Oxidoreductase</keyword>
<evidence type="ECO:0000256" key="4">
    <source>
        <dbReference type="ARBA" id="ARBA00017099"/>
    </source>
</evidence>
<dbReference type="GO" id="GO:0008831">
    <property type="term" value="F:dTDP-4-dehydrorhamnose reductase activity"/>
    <property type="evidence" value="ECO:0007669"/>
    <property type="project" value="UniProtKB-EC"/>
</dbReference>
<evidence type="ECO:0000259" key="7">
    <source>
        <dbReference type="Pfam" id="PF04321"/>
    </source>
</evidence>
<name>A0ABY9LY68_9BURK</name>
<comment type="pathway">
    <text evidence="1 6">Carbohydrate biosynthesis; dTDP-L-rhamnose biosynthesis.</text>
</comment>
<evidence type="ECO:0000256" key="5">
    <source>
        <dbReference type="ARBA" id="ARBA00048200"/>
    </source>
</evidence>
<dbReference type="PANTHER" id="PTHR10491:SF4">
    <property type="entry name" value="METHIONINE ADENOSYLTRANSFERASE 2 SUBUNIT BETA"/>
    <property type="match status" value="1"/>
</dbReference>
<evidence type="ECO:0000256" key="3">
    <source>
        <dbReference type="ARBA" id="ARBA00012929"/>
    </source>
</evidence>
<sequence>MKILLFGKDGQIGRHLRGLLPTLGELAALGRDDVDLRDQNALMLALSVHRPDVIVNAAAYTAVDQAETDQDTATQVNVLAVSTLASYAKNAGALLVHYSSDYVFDGEKSLPYTEADAPNPLNVYGATKLAGESAILQSACDALILRCSWVYSSQGKNFPATILRLARTRQELDVVADQHGTPTSAALIADVTTMAIQQHRKDALASGIYHLAAASDTTWHAFAQYLVAGAAARGAVLALSPDRIRAIASKDYPTAARRPHNSRLDATRLSHALGIQPDSWNVYADRVLDQLFKRGGAA</sequence>
<dbReference type="EMBL" id="CP132976">
    <property type="protein sequence ID" value="WMD19405.1"/>
    <property type="molecule type" value="Genomic_DNA"/>
</dbReference>
<gene>
    <name evidence="8" type="primary">rfbD</name>
    <name evidence="8" type="ORF">RAS12_22700</name>
</gene>
<organism evidence="8 9">
    <name type="scientific">Achromobacter seleniivolatilans</name>
    <dbReference type="NCBI Taxonomy" id="3047478"/>
    <lineage>
        <taxon>Bacteria</taxon>
        <taxon>Pseudomonadati</taxon>
        <taxon>Pseudomonadota</taxon>
        <taxon>Betaproteobacteria</taxon>
        <taxon>Burkholderiales</taxon>
        <taxon>Alcaligenaceae</taxon>
        <taxon>Achromobacter</taxon>
    </lineage>
</organism>
<dbReference type="NCBIfam" id="TIGR01214">
    <property type="entry name" value="rmlD"/>
    <property type="match status" value="1"/>
</dbReference>
<evidence type="ECO:0000256" key="2">
    <source>
        <dbReference type="ARBA" id="ARBA00010944"/>
    </source>
</evidence>
<comment type="similarity">
    <text evidence="2 6">Belongs to the dTDP-4-dehydrorhamnose reductase family.</text>
</comment>
<keyword evidence="6" id="KW-0521">NADP</keyword>
<accession>A0ABY9LY68</accession>
<dbReference type="SUPFAM" id="SSF51735">
    <property type="entry name" value="NAD(P)-binding Rossmann-fold domains"/>
    <property type="match status" value="1"/>
</dbReference>
<comment type="function">
    <text evidence="6">Catalyzes the reduction of dTDP-6-deoxy-L-lyxo-4-hexulose to yield dTDP-L-rhamnose.</text>
</comment>